<organism evidence="4 5">
    <name type="scientific">Chryseobacterium defluvii</name>
    <dbReference type="NCBI Taxonomy" id="160396"/>
    <lineage>
        <taxon>Bacteria</taxon>
        <taxon>Pseudomonadati</taxon>
        <taxon>Bacteroidota</taxon>
        <taxon>Flavobacteriia</taxon>
        <taxon>Flavobacteriales</taxon>
        <taxon>Weeksellaceae</taxon>
        <taxon>Chryseobacterium group</taxon>
        <taxon>Chryseobacterium</taxon>
    </lineage>
</organism>
<comment type="caution">
    <text evidence="4">The sequence shown here is derived from an EMBL/GenBank/DDBJ whole genome shotgun (WGS) entry which is preliminary data.</text>
</comment>
<accession>A0A840KCS0</accession>
<dbReference type="RefSeq" id="WP_184185578.1">
    <property type="nucleotide sequence ID" value="NZ_JACHLE010000001.1"/>
</dbReference>
<dbReference type="InterPro" id="IPR019734">
    <property type="entry name" value="TPR_rpt"/>
</dbReference>
<gene>
    <name evidence="4" type="ORF">HNP38_001069</name>
</gene>
<keyword evidence="5" id="KW-1185">Reference proteome</keyword>
<keyword evidence="2" id="KW-0812">Transmembrane</keyword>
<dbReference type="Pfam" id="PF13181">
    <property type="entry name" value="TPR_8"/>
    <property type="match status" value="1"/>
</dbReference>
<dbReference type="Proteomes" id="UP000592180">
    <property type="component" value="Unassembled WGS sequence"/>
</dbReference>
<dbReference type="InterPro" id="IPR011990">
    <property type="entry name" value="TPR-like_helical_dom_sf"/>
</dbReference>
<dbReference type="Gene3D" id="1.25.40.10">
    <property type="entry name" value="Tetratricopeptide repeat domain"/>
    <property type="match status" value="1"/>
</dbReference>
<evidence type="ECO:0000313" key="5">
    <source>
        <dbReference type="Proteomes" id="UP000592180"/>
    </source>
</evidence>
<keyword evidence="3" id="KW-0732">Signal</keyword>
<name>A0A840KCS0_9FLAO</name>
<dbReference type="SUPFAM" id="SSF48452">
    <property type="entry name" value="TPR-like"/>
    <property type="match status" value="1"/>
</dbReference>
<sequence>MKKVFLGLVVGVLFSVPALACLNGTTKILANGTLLYEDYEGFVPHGHEFGSAEHLKEILISLEKGYAKTKDMDYLSDKGYILVIQGKYQEAIELYKKIESIEPGRYSTASNIGTAYELTGNNLEALKWIEKSINISSKSHFYSEWIHVNILKAKIKGEKYITSGFLIGKDFGKDSFPKSDMDNDSLEALRQQLYFQLNERMFFVKPEDKIVARLLFDLGNLSYLLGDRDEATENYKLAKEYGFHDPVLKERMKFYSPPVIEHVEKKVVKEIKFQTKKSRRSQLMGIIVSVFALFFSGLIIFIFRKKIFPKLIS</sequence>
<feature type="signal peptide" evidence="3">
    <location>
        <begin position="1"/>
        <end position="20"/>
    </location>
</feature>
<feature type="chain" id="PRO_5032270265" evidence="3">
    <location>
        <begin position="21"/>
        <end position="313"/>
    </location>
</feature>
<dbReference type="PROSITE" id="PS50005">
    <property type="entry name" value="TPR"/>
    <property type="match status" value="1"/>
</dbReference>
<evidence type="ECO:0000256" key="1">
    <source>
        <dbReference type="PROSITE-ProRule" id="PRU00339"/>
    </source>
</evidence>
<keyword evidence="2" id="KW-0472">Membrane</keyword>
<evidence type="ECO:0000313" key="4">
    <source>
        <dbReference type="EMBL" id="MBB4805797.1"/>
    </source>
</evidence>
<dbReference type="AlphaFoldDB" id="A0A840KCS0"/>
<keyword evidence="2" id="KW-1133">Transmembrane helix</keyword>
<protein>
    <submittedName>
        <fullName evidence="4">Tetratricopeptide (TPR) repeat protein</fullName>
    </submittedName>
</protein>
<evidence type="ECO:0000256" key="2">
    <source>
        <dbReference type="SAM" id="Phobius"/>
    </source>
</evidence>
<dbReference type="SMART" id="SM00028">
    <property type="entry name" value="TPR"/>
    <property type="match status" value="3"/>
</dbReference>
<dbReference type="EMBL" id="JACHLE010000001">
    <property type="protein sequence ID" value="MBB4805797.1"/>
    <property type="molecule type" value="Genomic_DNA"/>
</dbReference>
<reference evidence="4 5" key="1">
    <citation type="submission" date="2020-08" db="EMBL/GenBank/DDBJ databases">
        <title>Functional genomics of gut bacteria from endangered species of beetles.</title>
        <authorList>
            <person name="Carlos-Shanley C."/>
        </authorList>
    </citation>
    <scope>NUCLEOTIDE SEQUENCE [LARGE SCALE GENOMIC DNA]</scope>
    <source>
        <strain evidence="4 5">S00151</strain>
    </source>
</reference>
<feature type="repeat" description="TPR" evidence="1">
    <location>
        <begin position="72"/>
        <end position="105"/>
    </location>
</feature>
<evidence type="ECO:0000256" key="3">
    <source>
        <dbReference type="SAM" id="SignalP"/>
    </source>
</evidence>
<keyword evidence="1" id="KW-0802">TPR repeat</keyword>
<feature type="transmembrane region" description="Helical" evidence="2">
    <location>
        <begin position="283"/>
        <end position="303"/>
    </location>
</feature>
<proteinExistence type="predicted"/>